<comment type="catalytic activity">
    <reaction evidence="2">
        <text>Hydrolysis of proteins in presence of ATP.</text>
        <dbReference type="EC" id="3.4.21.53"/>
    </reaction>
</comment>
<keyword evidence="2" id="KW-0378">Hydrolase</keyword>
<dbReference type="AlphaFoldDB" id="A0AAE3TFA7"/>
<accession>A0AAE3TFA7</accession>
<evidence type="ECO:0000313" key="5">
    <source>
        <dbReference type="EMBL" id="MDF2953922.1"/>
    </source>
</evidence>
<dbReference type="InterPro" id="IPR020568">
    <property type="entry name" value="Ribosomal_Su5_D2-typ_SF"/>
</dbReference>
<dbReference type="InterPro" id="IPR027417">
    <property type="entry name" value="P-loop_NTPase"/>
</dbReference>
<protein>
    <recommendedName>
        <fullName evidence="2">endopeptidase La</fullName>
        <ecNumber evidence="2">3.4.21.53</ecNumber>
    </recommendedName>
</protein>
<dbReference type="InterPro" id="IPR008269">
    <property type="entry name" value="Lon_proteolytic"/>
</dbReference>
<dbReference type="PANTHER" id="PTHR10046">
    <property type="entry name" value="ATP DEPENDENT LON PROTEASE FAMILY MEMBER"/>
    <property type="match status" value="1"/>
</dbReference>
<proteinExistence type="inferred from homology"/>
<feature type="active site" evidence="2">
    <location>
        <position position="645"/>
    </location>
</feature>
<dbReference type="GO" id="GO:0004252">
    <property type="term" value="F:serine-type endopeptidase activity"/>
    <property type="evidence" value="ECO:0007669"/>
    <property type="project" value="UniProtKB-UniRule"/>
</dbReference>
<comment type="similarity">
    <text evidence="2">Belongs to the peptidase S16 family.</text>
</comment>
<dbReference type="InterPro" id="IPR046844">
    <property type="entry name" value="Lon-like_helical"/>
</dbReference>
<dbReference type="InterPro" id="IPR046843">
    <property type="entry name" value="LonB_AAA-LID"/>
</dbReference>
<dbReference type="Pfam" id="PF20436">
    <property type="entry name" value="LonB_AAA-LID"/>
    <property type="match status" value="1"/>
</dbReference>
<reference evidence="5" key="1">
    <citation type="submission" date="2022-11" db="EMBL/GenBank/DDBJ databases">
        <title>Candidatus Alkanophaga archaea from heated hydrothermal vent sediment oxidize petroleum alkanes.</title>
        <authorList>
            <person name="Zehnle H."/>
            <person name="Laso-Perez R."/>
            <person name="Lipp J."/>
            <person name="Teske A."/>
            <person name="Wegener G."/>
        </authorList>
    </citation>
    <scope>NUCLEOTIDE SEQUENCE</scope>
    <source>
        <strain evidence="5">MCA70</strain>
    </source>
</reference>
<sequence>MAWKKLSFENLKLEFNFPSGTFNYPEEEIFLQQERLEKAFNLALQLDKDGYNVYVCGPNGIGRSRYTLKRLQEIAPTKEKPSDICYVNNFKDSYKPKAIILPAGYGKKLADHVEEILEFLKKETFKAFEGKEYEEELNSITKEIDLQKEKVINELIEEAKKYNLMVLFGPEGVRLLPMFKIETPVPQEKLLENPQIREEYQKNLNAFDPVFRDYMRKLRELDSSLGENLSKLRKKIATNLVNKAFEKAEEEFKEIESAKEFLSEIKDEIVKNIHLFIEWEKAKGNVVVQNSINRALNIFRVNVLVDNTKTNGAPVVYEKIPTLKGLFGQINYRAEMGILYADHLSIAPGTLHKVNGGYLVLDLLEILKNPYIWFLLKRTLLHKKLYIMGGMSEEIPVPHIGLLPEPVPFSVKVFLIGDPYLYHLLTLYDKEFTELFKIKAEFNPVIDVNGEVIEAFPKIIKKIIKEENIKNLDASGLSEIFKYAVYQAGSRKKINVVLENLIDLLREANTLSKNEIISDKEIKQALKEKIFRVNLIEEKIRELIKEGKIIIDIKGKKPGQINGLSVYTLGDYSFGKPSRITANVFPGAKGIVNIEREIDMSGPIHSKGVFILSSYLYNKYSTDFPLQLSCTLTFEQSYEPVEGDSASAAELMAILSAISKVPIRQDIAITGSIDQFGNVQPVGGIKEKIEGFYKICKLTKFTGKQGVIVPAKNFDNILLDDEVLEDIKAGKFHIYTVETIDDVIEILTGKKPENFHKSVVKGLEKLYELSKEKEKKDKKKAKTSKTKRSQG</sequence>
<feature type="active site" evidence="2">
    <location>
        <position position="688"/>
    </location>
</feature>
<feature type="region of interest" description="Disordered" evidence="3">
    <location>
        <begin position="771"/>
        <end position="791"/>
    </location>
</feature>
<evidence type="ECO:0000256" key="2">
    <source>
        <dbReference type="PROSITE-ProRule" id="PRU01122"/>
    </source>
</evidence>
<evidence type="ECO:0000259" key="4">
    <source>
        <dbReference type="PROSITE" id="PS51786"/>
    </source>
</evidence>
<evidence type="ECO:0000313" key="6">
    <source>
        <dbReference type="Proteomes" id="UP001144110"/>
    </source>
</evidence>
<feature type="compositionally biased region" description="Basic residues" evidence="3">
    <location>
        <begin position="776"/>
        <end position="791"/>
    </location>
</feature>
<dbReference type="Gene3D" id="3.30.230.10">
    <property type="match status" value="1"/>
</dbReference>
<dbReference type="Gene3D" id="3.40.50.300">
    <property type="entry name" value="P-loop containing nucleotide triphosphate hydrolases"/>
    <property type="match status" value="2"/>
</dbReference>
<dbReference type="InterPro" id="IPR027065">
    <property type="entry name" value="Lon_Prtase"/>
</dbReference>
<dbReference type="GO" id="GO:0005524">
    <property type="term" value="F:ATP binding"/>
    <property type="evidence" value="ECO:0007669"/>
    <property type="project" value="InterPro"/>
</dbReference>
<dbReference type="Pfam" id="PF05362">
    <property type="entry name" value="Lon_C"/>
    <property type="match status" value="1"/>
</dbReference>
<dbReference type="Pfam" id="PF13654">
    <property type="entry name" value="AAA_32"/>
    <property type="match status" value="1"/>
</dbReference>
<dbReference type="Gene3D" id="1.10.8.60">
    <property type="match status" value="1"/>
</dbReference>
<keyword evidence="2" id="KW-0720">Serine protease</keyword>
<evidence type="ECO:0000256" key="1">
    <source>
        <dbReference type="ARBA" id="ARBA00022670"/>
    </source>
</evidence>
<dbReference type="PROSITE" id="PS51786">
    <property type="entry name" value="LON_PROTEOLYTIC"/>
    <property type="match status" value="1"/>
</dbReference>
<dbReference type="GO" id="GO:0030163">
    <property type="term" value="P:protein catabolic process"/>
    <property type="evidence" value="ECO:0007669"/>
    <property type="project" value="InterPro"/>
</dbReference>
<dbReference type="GO" id="GO:0004176">
    <property type="term" value="F:ATP-dependent peptidase activity"/>
    <property type="evidence" value="ECO:0007669"/>
    <property type="project" value="UniProtKB-UniRule"/>
</dbReference>
<feature type="domain" description="Lon proteolytic" evidence="4">
    <location>
        <begin position="555"/>
        <end position="750"/>
    </location>
</feature>
<dbReference type="InterPro" id="IPR014721">
    <property type="entry name" value="Ribsml_uS5_D2-typ_fold_subgr"/>
</dbReference>
<dbReference type="SUPFAM" id="SSF54211">
    <property type="entry name" value="Ribosomal protein S5 domain 2-like"/>
    <property type="match status" value="1"/>
</dbReference>
<dbReference type="EMBL" id="JAPHEG010000005">
    <property type="protein sequence ID" value="MDF2953922.1"/>
    <property type="molecule type" value="Genomic_DNA"/>
</dbReference>
<dbReference type="InterPro" id="IPR041699">
    <property type="entry name" value="AAA_32"/>
</dbReference>
<dbReference type="Pfam" id="PF20437">
    <property type="entry name" value="LonC_helical"/>
    <property type="match status" value="1"/>
</dbReference>
<comment type="caution">
    <text evidence="5">The sequence shown here is derived from an EMBL/GenBank/DDBJ whole genome shotgun (WGS) entry which is preliminary data.</text>
</comment>
<evidence type="ECO:0000256" key="3">
    <source>
        <dbReference type="SAM" id="MobiDB-lite"/>
    </source>
</evidence>
<dbReference type="Proteomes" id="UP001144110">
    <property type="component" value="Unassembled WGS sequence"/>
</dbReference>
<organism evidence="5 6">
    <name type="scientific">Candidatus Thermodesulfobacterium syntrophicum</name>
    <dbReference type="NCBI Taxonomy" id="3060442"/>
    <lineage>
        <taxon>Bacteria</taxon>
        <taxon>Pseudomonadati</taxon>
        <taxon>Thermodesulfobacteriota</taxon>
        <taxon>Thermodesulfobacteria</taxon>
        <taxon>Thermodesulfobacteriales</taxon>
        <taxon>Thermodesulfobacteriaceae</taxon>
        <taxon>Thermodesulfobacterium</taxon>
    </lineage>
</organism>
<dbReference type="GO" id="GO:0006508">
    <property type="term" value="P:proteolysis"/>
    <property type="evidence" value="ECO:0007669"/>
    <property type="project" value="UniProtKB-KW"/>
</dbReference>
<keyword evidence="1 2" id="KW-0645">Protease</keyword>
<dbReference type="PRINTS" id="PR00830">
    <property type="entry name" value="ENDOLAPTASE"/>
</dbReference>
<dbReference type="EC" id="3.4.21.53" evidence="2"/>
<name>A0AAE3TFA7_9BACT</name>
<gene>
    <name evidence="5" type="ORF">OD816_001167</name>
</gene>